<dbReference type="PANTHER" id="PTHR47506">
    <property type="entry name" value="TRANSCRIPTIONAL REGULATORY PROTEIN"/>
    <property type="match status" value="1"/>
</dbReference>
<name>A0ABP6T3W1_9ACTN</name>
<evidence type="ECO:0000259" key="5">
    <source>
        <dbReference type="PROSITE" id="PS50977"/>
    </source>
</evidence>
<feature type="domain" description="HTH tetR-type" evidence="5">
    <location>
        <begin position="13"/>
        <end position="73"/>
    </location>
</feature>
<dbReference type="Pfam" id="PF16925">
    <property type="entry name" value="TetR_C_13"/>
    <property type="match status" value="1"/>
</dbReference>
<feature type="DNA-binding region" description="H-T-H motif" evidence="4">
    <location>
        <begin position="36"/>
        <end position="55"/>
    </location>
</feature>
<keyword evidence="7" id="KW-1185">Reference proteome</keyword>
<evidence type="ECO:0000256" key="4">
    <source>
        <dbReference type="PROSITE-ProRule" id="PRU00335"/>
    </source>
</evidence>
<dbReference type="SUPFAM" id="SSF48498">
    <property type="entry name" value="Tetracyclin repressor-like, C-terminal domain"/>
    <property type="match status" value="1"/>
</dbReference>
<dbReference type="SUPFAM" id="SSF46689">
    <property type="entry name" value="Homeodomain-like"/>
    <property type="match status" value="1"/>
</dbReference>
<dbReference type="Proteomes" id="UP001501676">
    <property type="component" value="Unassembled WGS sequence"/>
</dbReference>
<protein>
    <submittedName>
        <fullName evidence="6">TetR/AcrR family transcriptional regulator</fullName>
    </submittedName>
</protein>
<evidence type="ECO:0000256" key="2">
    <source>
        <dbReference type="ARBA" id="ARBA00023125"/>
    </source>
</evidence>
<keyword evidence="2 4" id="KW-0238">DNA-binding</keyword>
<dbReference type="Gene3D" id="1.10.357.10">
    <property type="entry name" value="Tetracycline Repressor, domain 2"/>
    <property type="match status" value="1"/>
</dbReference>
<evidence type="ECO:0000313" key="7">
    <source>
        <dbReference type="Proteomes" id="UP001501676"/>
    </source>
</evidence>
<gene>
    <name evidence="6" type="ORF">GCM10020369_54570</name>
</gene>
<dbReference type="InterPro" id="IPR009057">
    <property type="entry name" value="Homeodomain-like_sf"/>
</dbReference>
<organism evidence="6 7">
    <name type="scientific">Cryptosporangium minutisporangium</name>
    <dbReference type="NCBI Taxonomy" id="113569"/>
    <lineage>
        <taxon>Bacteria</taxon>
        <taxon>Bacillati</taxon>
        <taxon>Actinomycetota</taxon>
        <taxon>Actinomycetes</taxon>
        <taxon>Cryptosporangiales</taxon>
        <taxon>Cryptosporangiaceae</taxon>
        <taxon>Cryptosporangium</taxon>
    </lineage>
</organism>
<evidence type="ECO:0000313" key="6">
    <source>
        <dbReference type="EMBL" id="GAA3392526.1"/>
    </source>
</evidence>
<accession>A0ABP6T3W1</accession>
<evidence type="ECO:0000256" key="1">
    <source>
        <dbReference type="ARBA" id="ARBA00023015"/>
    </source>
</evidence>
<dbReference type="InterPro" id="IPR011075">
    <property type="entry name" value="TetR_C"/>
</dbReference>
<dbReference type="InterPro" id="IPR001647">
    <property type="entry name" value="HTH_TetR"/>
</dbReference>
<evidence type="ECO:0000256" key="3">
    <source>
        <dbReference type="ARBA" id="ARBA00023163"/>
    </source>
</evidence>
<reference evidence="7" key="1">
    <citation type="journal article" date="2019" name="Int. J. Syst. Evol. Microbiol.">
        <title>The Global Catalogue of Microorganisms (GCM) 10K type strain sequencing project: providing services to taxonomists for standard genome sequencing and annotation.</title>
        <authorList>
            <consortium name="The Broad Institute Genomics Platform"/>
            <consortium name="The Broad Institute Genome Sequencing Center for Infectious Disease"/>
            <person name="Wu L."/>
            <person name="Ma J."/>
        </authorList>
    </citation>
    <scope>NUCLEOTIDE SEQUENCE [LARGE SCALE GENOMIC DNA]</scope>
    <source>
        <strain evidence="7">JCM 9458</strain>
    </source>
</reference>
<comment type="caution">
    <text evidence="6">The sequence shown here is derived from an EMBL/GenBank/DDBJ whole genome shotgun (WGS) entry which is preliminary data.</text>
</comment>
<dbReference type="PANTHER" id="PTHR47506:SF6">
    <property type="entry name" value="HTH-TYPE TRANSCRIPTIONAL REPRESSOR NEMR"/>
    <property type="match status" value="1"/>
</dbReference>
<dbReference type="InterPro" id="IPR036271">
    <property type="entry name" value="Tet_transcr_reg_TetR-rel_C_sf"/>
</dbReference>
<dbReference type="PROSITE" id="PS50977">
    <property type="entry name" value="HTH_TETR_2"/>
    <property type="match status" value="1"/>
</dbReference>
<keyword evidence="3" id="KW-0804">Transcription</keyword>
<sequence>MAVTTDKRLLRGARTRQAVLRRAVDVASLDGLDGLSFGRLAEDTGMSKAGVQTLFRTKEALQLATVDTARDLFVDAVVRPAAAAPHGRARLLALVDHWITYAEAPLFAGGCFRVANLATFDSHPGPVHDALARDQRDWTELLAKQFRTAVAAGEIAAVDAEHAAFGLDALLCATNTALRFGDQRAVARLRDLAGPLLSATR</sequence>
<proteinExistence type="predicted"/>
<dbReference type="EMBL" id="BAAAYN010000038">
    <property type="protein sequence ID" value="GAA3392526.1"/>
    <property type="molecule type" value="Genomic_DNA"/>
</dbReference>
<dbReference type="RefSeq" id="WP_345731079.1">
    <property type="nucleotide sequence ID" value="NZ_BAAAYN010000038.1"/>
</dbReference>
<dbReference type="Gene3D" id="1.10.10.60">
    <property type="entry name" value="Homeodomain-like"/>
    <property type="match status" value="1"/>
</dbReference>
<keyword evidence="1" id="KW-0805">Transcription regulation</keyword>